<proteinExistence type="inferred from homology"/>
<dbReference type="Pfam" id="PF00078">
    <property type="entry name" value="RVT_1"/>
    <property type="match status" value="1"/>
</dbReference>
<dbReference type="AlphaFoldDB" id="A0A450V4T7"/>
<comment type="similarity">
    <text evidence="1">Belongs to the bacterial reverse transcriptase family.</text>
</comment>
<evidence type="ECO:0000313" key="3">
    <source>
        <dbReference type="EMBL" id="VFJ99779.1"/>
    </source>
</evidence>
<dbReference type="EMBL" id="CAADFF010000157">
    <property type="protein sequence ID" value="VFJ99779.1"/>
    <property type="molecule type" value="Genomic_DNA"/>
</dbReference>
<dbReference type="InterPro" id="IPR051083">
    <property type="entry name" value="GrpII_Intron_Splice-Mob/Def"/>
</dbReference>
<dbReference type="SUPFAM" id="SSF56672">
    <property type="entry name" value="DNA/RNA polymerases"/>
    <property type="match status" value="1"/>
</dbReference>
<dbReference type="CDD" id="cd01651">
    <property type="entry name" value="RT_G2_intron"/>
    <property type="match status" value="1"/>
</dbReference>
<name>A0A450V4T7_9GAMM</name>
<accession>A0A450V4T7</accession>
<dbReference type="InterPro" id="IPR000477">
    <property type="entry name" value="RT_dom"/>
</dbReference>
<dbReference type="GO" id="GO:0003964">
    <property type="term" value="F:RNA-directed DNA polymerase activity"/>
    <property type="evidence" value="ECO:0007669"/>
    <property type="project" value="UniProtKB-KW"/>
</dbReference>
<organism evidence="3">
    <name type="scientific">Candidatus Kentrum sp. LFY</name>
    <dbReference type="NCBI Taxonomy" id="2126342"/>
    <lineage>
        <taxon>Bacteria</taxon>
        <taxon>Pseudomonadati</taxon>
        <taxon>Pseudomonadota</taxon>
        <taxon>Gammaproteobacteria</taxon>
        <taxon>Candidatus Kentrum</taxon>
    </lineage>
</organism>
<keyword evidence="3" id="KW-0548">Nucleotidyltransferase</keyword>
<keyword evidence="3" id="KW-0808">Transferase</keyword>
<feature type="domain" description="Reverse transcriptase" evidence="2">
    <location>
        <begin position="11"/>
        <end position="163"/>
    </location>
</feature>
<reference evidence="3" key="1">
    <citation type="submission" date="2019-02" db="EMBL/GenBank/DDBJ databases">
        <authorList>
            <person name="Gruber-Vodicka R. H."/>
            <person name="Seah K. B. B."/>
        </authorList>
    </citation>
    <scope>NUCLEOTIDE SEQUENCE</scope>
    <source>
        <strain evidence="3">BECK_M7</strain>
    </source>
</reference>
<evidence type="ECO:0000259" key="2">
    <source>
        <dbReference type="Pfam" id="PF00078"/>
    </source>
</evidence>
<protein>
    <submittedName>
        <fullName evidence="3">Reverse transcriptase (RNA-dependent DNA polymerase)</fullName>
    </submittedName>
</protein>
<keyword evidence="3" id="KW-0695">RNA-directed DNA polymerase</keyword>
<gene>
    <name evidence="3" type="ORF">BECKLFY1418B_GA0070995_11571</name>
</gene>
<sequence>MKSKPLRRVFIPKGQGKMRPLGIPAVRDRVAQEVLRQLLSPVFEPLNHCAECSFPRAREKCDRWEFRRCATELHRKCYGNFYRLSSNLCPMRIRSGFGQALSLWRNCHMALERILDLEHQGYKVVLNADIQGFFDNIPHSAMMTGLAKVVADGNILGLVERFLRAGVIENGVFKLPPNHVSSAQGEVSR</sequence>
<evidence type="ECO:0000256" key="1">
    <source>
        <dbReference type="ARBA" id="ARBA00034120"/>
    </source>
</evidence>
<dbReference type="PANTHER" id="PTHR34047">
    <property type="entry name" value="NUCLEAR INTRON MATURASE 1, MITOCHONDRIAL-RELATED"/>
    <property type="match status" value="1"/>
</dbReference>
<dbReference type="InterPro" id="IPR043502">
    <property type="entry name" value="DNA/RNA_pol_sf"/>
</dbReference>
<dbReference type="PANTHER" id="PTHR34047:SF8">
    <property type="entry name" value="PROTEIN YKFC"/>
    <property type="match status" value="1"/>
</dbReference>